<keyword evidence="1" id="KW-0175">Coiled coil</keyword>
<organism evidence="4 5">
    <name type="scientific">SAR86 cluster bacterium</name>
    <dbReference type="NCBI Taxonomy" id="2030880"/>
    <lineage>
        <taxon>Bacteria</taxon>
        <taxon>Pseudomonadati</taxon>
        <taxon>Pseudomonadota</taxon>
        <taxon>Gammaproteobacteria</taxon>
        <taxon>SAR86 cluster</taxon>
    </lineage>
</organism>
<dbReference type="InterPro" id="IPR056203">
    <property type="entry name" value="Cds6_C"/>
</dbReference>
<dbReference type="Proteomes" id="UP000218327">
    <property type="component" value="Unassembled WGS sequence"/>
</dbReference>
<evidence type="ECO:0000259" key="2">
    <source>
        <dbReference type="Pfam" id="PF13401"/>
    </source>
</evidence>
<dbReference type="Pfam" id="PF13401">
    <property type="entry name" value="AAA_22"/>
    <property type="match status" value="1"/>
</dbReference>
<dbReference type="InterPro" id="IPR032710">
    <property type="entry name" value="NTF2-like_dom_sf"/>
</dbReference>
<accession>A0A2A5AW92</accession>
<evidence type="ECO:0000313" key="5">
    <source>
        <dbReference type="Proteomes" id="UP000218327"/>
    </source>
</evidence>
<evidence type="ECO:0000259" key="3">
    <source>
        <dbReference type="Pfam" id="PF24125"/>
    </source>
</evidence>
<protein>
    <submittedName>
        <fullName evidence="4">Uncharacterized protein</fullName>
    </submittedName>
</protein>
<dbReference type="InterPro" id="IPR052026">
    <property type="entry name" value="ExeA_AAA_ATPase_DNA-bind"/>
</dbReference>
<dbReference type="Pfam" id="PF24125">
    <property type="entry name" value="Cds6_C"/>
    <property type="match status" value="1"/>
</dbReference>
<reference evidence="5" key="1">
    <citation type="submission" date="2017-08" db="EMBL/GenBank/DDBJ databases">
        <title>A dynamic microbial community with high functional redundancy inhabits the cold, oxic subseafloor aquifer.</title>
        <authorList>
            <person name="Tully B.J."/>
            <person name="Wheat C.G."/>
            <person name="Glazer B.T."/>
            <person name="Huber J.A."/>
        </authorList>
    </citation>
    <scope>NUCLEOTIDE SEQUENCE [LARGE SCALE GENOMIC DNA]</scope>
</reference>
<evidence type="ECO:0000256" key="1">
    <source>
        <dbReference type="SAM" id="Coils"/>
    </source>
</evidence>
<feature type="coiled-coil region" evidence="1">
    <location>
        <begin position="436"/>
        <end position="463"/>
    </location>
</feature>
<dbReference type="InterPro" id="IPR049945">
    <property type="entry name" value="AAA_22"/>
</dbReference>
<dbReference type="PANTHER" id="PTHR35894:SF7">
    <property type="entry name" value="GENERAL SECRETION PATHWAY PROTEIN A-RELATED"/>
    <property type="match status" value="1"/>
</dbReference>
<proteinExistence type="predicted"/>
<sequence length="644" mass="72583">MDYQVLQSKTFYFSDGPYLQALQGLHAALCAPEAFVKLIGRPGTGKSGVCEKLTQFLQHKDYKVVYFDYAIESPEMLRTMLARELDLPGSFNFARQLEDVLVTETDKPIIVIFDDAHLLTDVTLMEVYRLAEIQINRKRIINIVLCGEPSLEKQLISKKQFKSLLHHVSHNFVLQPMDASTSHQFLLSYLEKFSLSGLRLEPAAITCFYKFCKGFPGPASSICQLLVEAREMQTVLTTVRKKELLELIKIAGVDLILPTHLYRDSNQWLVMGPLAAVLVIASLGFLYQQLNEPLVTEVIDIAQHEDEQESSNSNEVSPFAETDAELPVNVDPAVVVSNNVQASVTGDQIEENVYEKQEREPGVRVMVSDSNLALVTAEERGITAAQIAEPVFEELTADSVIVIAQEPEQVSPEQPTNSVDIIEIPVAEPELILVANADSIQQEQELAENSDDLENELQQEEEPLTELVVVSEEIIEEAQTAELLVANEASPLITQRSAEIEPVIPLVAAEVEQGTKQPMSVEQTVRNWVTAWEEQALDNYFSSYHPDFEPRYHRNRNAWHDNRQRVIGGASRISLELTDFVIVSEDADLIEVHFWLAYQSPTYRDDTRKKLILRKQVAPDQSDGTTETEIRWLILEEINLEVRA</sequence>
<dbReference type="Gene3D" id="3.40.50.300">
    <property type="entry name" value="P-loop containing nucleotide triphosphate hydrolases"/>
    <property type="match status" value="1"/>
</dbReference>
<dbReference type="PANTHER" id="PTHR35894">
    <property type="entry name" value="GENERAL SECRETION PATHWAY PROTEIN A-RELATED"/>
    <property type="match status" value="1"/>
</dbReference>
<dbReference type="SUPFAM" id="SSF52540">
    <property type="entry name" value="P-loop containing nucleoside triphosphate hydrolases"/>
    <property type="match status" value="1"/>
</dbReference>
<dbReference type="GO" id="GO:0016887">
    <property type="term" value="F:ATP hydrolysis activity"/>
    <property type="evidence" value="ECO:0007669"/>
    <property type="project" value="InterPro"/>
</dbReference>
<dbReference type="InterPro" id="IPR027417">
    <property type="entry name" value="P-loop_NTPase"/>
</dbReference>
<feature type="domain" description="ORC1/DEAH AAA+ ATPase" evidence="2">
    <location>
        <begin position="34"/>
        <end position="155"/>
    </location>
</feature>
<dbReference type="SUPFAM" id="SSF54427">
    <property type="entry name" value="NTF2-like"/>
    <property type="match status" value="1"/>
</dbReference>
<dbReference type="AlphaFoldDB" id="A0A2A5AW92"/>
<gene>
    <name evidence="4" type="ORF">COA96_11560</name>
</gene>
<evidence type="ECO:0000313" key="4">
    <source>
        <dbReference type="EMBL" id="PCJ23577.1"/>
    </source>
</evidence>
<dbReference type="EMBL" id="NVVJ01000037">
    <property type="protein sequence ID" value="PCJ23577.1"/>
    <property type="molecule type" value="Genomic_DNA"/>
</dbReference>
<name>A0A2A5AW92_9GAMM</name>
<comment type="caution">
    <text evidence="4">The sequence shown here is derived from an EMBL/GenBank/DDBJ whole genome shotgun (WGS) entry which is preliminary data.</text>
</comment>
<feature type="domain" description="Cds6 C-terminal" evidence="3">
    <location>
        <begin position="521"/>
        <end position="616"/>
    </location>
</feature>